<gene>
    <name evidence="1" type="ORF">HGA11_06015</name>
</gene>
<reference evidence="1 2" key="1">
    <citation type="submission" date="2020-04" db="EMBL/GenBank/DDBJ databases">
        <title>MicrobeNet Type strains.</title>
        <authorList>
            <person name="Nicholson A.C."/>
        </authorList>
    </citation>
    <scope>NUCLEOTIDE SEQUENCE [LARGE SCALE GENOMIC DNA]</scope>
    <source>
        <strain evidence="1 2">ATCC 700731</strain>
    </source>
</reference>
<dbReference type="EMBL" id="JAAXPJ010000002">
    <property type="protein sequence ID" value="NKZ10528.1"/>
    <property type="molecule type" value="Genomic_DNA"/>
</dbReference>
<protein>
    <submittedName>
        <fullName evidence="1">Uncharacterized protein</fullName>
    </submittedName>
</protein>
<evidence type="ECO:0000313" key="2">
    <source>
        <dbReference type="Proteomes" id="UP000518188"/>
    </source>
</evidence>
<name>A0A7X6MLV9_9MYCO</name>
<dbReference type="AlphaFoldDB" id="A0A7X6MLV9"/>
<organism evidence="1 2">
    <name type="scientific">Mycolicibacterium septicum DSM 44393</name>
    <dbReference type="NCBI Taxonomy" id="1341646"/>
    <lineage>
        <taxon>Bacteria</taxon>
        <taxon>Bacillati</taxon>
        <taxon>Actinomycetota</taxon>
        <taxon>Actinomycetes</taxon>
        <taxon>Mycobacteriales</taxon>
        <taxon>Mycobacteriaceae</taxon>
        <taxon>Mycolicibacterium</taxon>
    </lineage>
</organism>
<evidence type="ECO:0000313" key="1">
    <source>
        <dbReference type="EMBL" id="NKZ10528.1"/>
    </source>
</evidence>
<dbReference type="Proteomes" id="UP000518188">
    <property type="component" value="Unassembled WGS sequence"/>
</dbReference>
<accession>A0A7X6MLV9</accession>
<comment type="caution">
    <text evidence="1">The sequence shown here is derived from an EMBL/GenBank/DDBJ whole genome shotgun (WGS) entry which is preliminary data.</text>
</comment>
<sequence>MGISLLPFTRLSDADIAGALDHAVAVINPALDVFTRFDPLGLRRRTHREEPAAGAVGKSLDLAAAVLNFAELPGTKAWTEMDQDGHVKWWVHRAGAVTTILVAFPGAFGVIADRLGVQDFLGFTNQAIVLCAVAREDGVTDYDEQVQLLGAVLCDRQFPDTDGDAEADDAGATSQSLPGKLWEFAGTLRAVGDEFTKRPHPQKLYHYLGMLPGVGAVADYFGELTALLHAANEGAAWISEHSPQAPAPEPART</sequence>
<proteinExistence type="predicted"/>